<dbReference type="EMBL" id="CP013195">
    <property type="protein sequence ID" value="ALO48926.1"/>
    <property type="molecule type" value="Genomic_DNA"/>
</dbReference>
<dbReference type="OrthoDB" id="7057889at2"/>
<dbReference type="Gene3D" id="2.40.30.170">
    <property type="match status" value="1"/>
</dbReference>
<dbReference type="RefSeq" id="WP_025066207.1">
    <property type="nucleotide sequence ID" value="NZ_CP013195.1"/>
</dbReference>
<keyword evidence="2 6" id="KW-0812">Transmembrane</keyword>
<keyword evidence="4 6" id="KW-0472">Membrane</keyword>
<evidence type="ECO:0000256" key="1">
    <source>
        <dbReference type="ARBA" id="ARBA00004167"/>
    </source>
</evidence>
<reference evidence="8" key="1">
    <citation type="submission" date="2015-11" db="EMBL/GenBank/DDBJ databases">
        <authorList>
            <person name="Holder M.E."/>
            <person name="Ajami N.J."/>
            <person name="Petrosino J.F."/>
        </authorList>
    </citation>
    <scope>NUCLEOTIDE SEQUENCE [LARGE SCALE GENOMIC DNA]</scope>
    <source>
        <strain evidence="8">F0113</strain>
    </source>
</reference>
<dbReference type="Proteomes" id="UP000056252">
    <property type="component" value="Chromosome"/>
</dbReference>
<dbReference type="AlphaFoldDB" id="A0A0S2KLC7"/>
<name>A0A0S2KLC7_9BACT</name>
<evidence type="ECO:0000256" key="2">
    <source>
        <dbReference type="ARBA" id="ARBA00022692"/>
    </source>
</evidence>
<keyword evidence="8" id="KW-1185">Reference proteome</keyword>
<dbReference type="KEGG" id="peo:AS203_07415"/>
<organism evidence="7 8">
    <name type="scientific">Hoylesella enoeca</name>
    <dbReference type="NCBI Taxonomy" id="76123"/>
    <lineage>
        <taxon>Bacteria</taxon>
        <taxon>Pseudomonadati</taxon>
        <taxon>Bacteroidota</taxon>
        <taxon>Bacteroidia</taxon>
        <taxon>Bacteroidales</taxon>
        <taxon>Prevotellaceae</taxon>
        <taxon>Hoylesella</taxon>
    </lineage>
</organism>
<dbReference type="GO" id="GO:0016020">
    <property type="term" value="C:membrane"/>
    <property type="evidence" value="ECO:0007669"/>
    <property type="project" value="UniProtKB-SubCell"/>
</dbReference>
<evidence type="ECO:0000256" key="3">
    <source>
        <dbReference type="ARBA" id="ARBA00022989"/>
    </source>
</evidence>
<comment type="subcellular location">
    <subcellularLocation>
        <location evidence="1">Membrane</location>
        <topology evidence="1">Single-pass membrane protein</topology>
    </subcellularLocation>
</comment>
<dbReference type="PANTHER" id="PTHR30386">
    <property type="entry name" value="MEMBRANE FUSION SUBUNIT OF EMRAB-TOLC MULTIDRUG EFFLUX PUMP"/>
    <property type="match status" value="1"/>
</dbReference>
<sequence>MDKEENKNKEIELHSEEVQEIMGEMPSWLLCHGITVLFVIVIFLLVGSWFFKYPDVIQTEIVVTSMEQPATITAHSTGKIDSFLTKNNIKNNIMVTAGTPLAVIQNPAKTQDMLTLIKMIHAWEASEYSETVAKELFTGKSFSLGPVQYAYNTFVSCLDDYLSYKESNYYTQRIALQKLQMLTQKEYYNDIVKQVSAERKQLQSNKNIVEQDSIRGVKKMIPESEYNTSLIHFMQNKQSLFLLSTSVKQTEIQLMRDKENLLKLQQQAAERETEYRLSLQNAKKILISQVRLWERNYLLSSPINGIITPMYDSWNRNQNVKVGEVVFMIMPANRGPIKGKALLPAHGAGKVQVGQRVNVRISNFPDLEFGYLLGKVEKISNIPDARGFYAVDVSFPNGMKTNYGKLLPVFPQMRGNADIITENLRLIERFFMPIKKIIKKQQ</sequence>
<accession>A0A0S2KLC7</accession>
<evidence type="ECO:0000256" key="4">
    <source>
        <dbReference type="ARBA" id="ARBA00023136"/>
    </source>
</evidence>
<feature type="coiled-coil region" evidence="5">
    <location>
        <begin position="247"/>
        <end position="274"/>
    </location>
</feature>
<gene>
    <name evidence="7" type="ORF">AS203_07415</name>
</gene>
<keyword evidence="5" id="KW-0175">Coiled coil</keyword>
<protein>
    <submittedName>
        <fullName evidence="7">Hemolysin</fullName>
    </submittedName>
</protein>
<dbReference type="InterPro" id="IPR050739">
    <property type="entry name" value="MFP"/>
</dbReference>
<evidence type="ECO:0000313" key="8">
    <source>
        <dbReference type="Proteomes" id="UP000056252"/>
    </source>
</evidence>
<evidence type="ECO:0000256" key="5">
    <source>
        <dbReference type="SAM" id="Coils"/>
    </source>
</evidence>
<dbReference type="PANTHER" id="PTHR30386:SF26">
    <property type="entry name" value="TRANSPORT PROTEIN COMB"/>
    <property type="match status" value="1"/>
</dbReference>
<dbReference type="STRING" id="76123.AS203_07415"/>
<evidence type="ECO:0000313" key="7">
    <source>
        <dbReference type="EMBL" id="ALO48926.1"/>
    </source>
</evidence>
<keyword evidence="3 6" id="KW-1133">Transmembrane helix</keyword>
<evidence type="ECO:0000256" key="6">
    <source>
        <dbReference type="SAM" id="Phobius"/>
    </source>
</evidence>
<feature type="transmembrane region" description="Helical" evidence="6">
    <location>
        <begin position="29"/>
        <end position="51"/>
    </location>
</feature>
<proteinExistence type="predicted"/>